<dbReference type="GO" id="GO:0072344">
    <property type="term" value="P:rescue of stalled ribosome"/>
    <property type="evidence" value="ECO:0007669"/>
    <property type="project" value="TreeGrafter"/>
</dbReference>
<dbReference type="GO" id="GO:0043022">
    <property type="term" value="F:ribosome binding"/>
    <property type="evidence" value="ECO:0007669"/>
    <property type="project" value="TreeGrafter"/>
</dbReference>
<evidence type="ECO:0000313" key="5">
    <source>
        <dbReference type="Proteomes" id="UP000198807"/>
    </source>
</evidence>
<dbReference type="AlphaFoldDB" id="A0A1H7H1V2"/>
<dbReference type="InterPro" id="IPR045853">
    <property type="entry name" value="Pep_chain_release_fac_I_sf"/>
</dbReference>
<protein>
    <submittedName>
        <fullName evidence="4">Ribosome-associated protein</fullName>
    </submittedName>
</protein>
<dbReference type="PROSITE" id="PS00745">
    <property type="entry name" value="RF_PROK_I"/>
    <property type="match status" value="1"/>
</dbReference>
<dbReference type="GO" id="GO:0003747">
    <property type="term" value="F:translation release factor activity"/>
    <property type="evidence" value="ECO:0007669"/>
    <property type="project" value="InterPro"/>
</dbReference>
<dbReference type="Pfam" id="PF00472">
    <property type="entry name" value="RF-1"/>
    <property type="match status" value="1"/>
</dbReference>
<keyword evidence="5" id="KW-1185">Reference proteome</keyword>
<dbReference type="Proteomes" id="UP000198807">
    <property type="component" value="Unassembled WGS sequence"/>
</dbReference>
<comment type="similarity">
    <text evidence="1">Belongs to the prokaryotic/mitochondrial release factor family.</text>
</comment>
<accession>A0A1H7H1V2</accession>
<dbReference type="EMBL" id="FOBC01000002">
    <property type="protein sequence ID" value="SEK44218.1"/>
    <property type="molecule type" value="Genomic_DNA"/>
</dbReference>
<dbReference type="RefSeq" id="WP_089710056.1">
    <property type="nucleotide sequence ID" value="NZ_FOBC01000002.1"/>
</dbReference>
<gene>
    <name evidence="4" type="ORF">SAMN04488129_102119</name>
</gene>
<organism evidence="4 5">
    <name type="scientific">Halomonas daqiaonensis</name>
    <dbReference type="NCBI Taxonomy" id="650850"/>
    <lineage>
        <taxon>Bacteria</taxon>
        <taxon>Pseudomonadati</taxon>
        <taxon>Pseudomonadota</taxon>
        <taxon>Gammaproteobacteria</taxon>
        <taxon>Oceanospirillales</taxon>
        <taxon>Halomonadaceae</taxon>
        <taxon>Halomonas</taxon>
    </lineage>
</organism>
<evidence type="ECO:0000259" key="3">
    <source>
        <dbReference type="PROSITE" id="PS00745"/>
    </source>
</evidence>
<proteinExistence type="inferred from homology"/>
<dbReference type="Gene3D" id="3.30.160.20">
    <property type="match status" value="1"/>
</dbReference>
<dbReference type="SUPFAM" id="SSF75620">
    <property type="entry name" value="Release factor"/>
    <property type="match status" value="1"/>
</dbReference>
<feature type="domain" description="Prokaryotic-type class I peptide chain release factors" evidence="3">
    <location>
        <begin position="21"/>
        <end position="37"/>
    </location>
</feature>
<dbReference type="InterPro" id="IPR000352">
    <property type="entry name" value="Pep_chain_release_fac_I"/>
</dbReference>
<dbReference type="NCBIfam" id="NF006718">
    <property type="entry name" value="PRK09256.1"/>
    <property type="match status" value="1"/>
</dbReference>
<dbReference type="OrthoDB" id="9815709at2"/>
<sequence length="137" mass="15367">MLELSRQVNIPDHEIEMQAVRAQGAGGQNVNKVASAIHLRFDIQSSSLPEGFKEKLLALGDQRITRDGVVIIKAQAHRTQERNRAEALARLKALIKSIMYAPKKRVATRPSKGAKQRRLDSKKKRGRHKALRGKVET</sequence>
<dbReference type="PANTHER" id="PTHR47814">
    <property type="entry name" value="PEPTIDYL-TRNA HYDROLASE ARFB"/>
    <property type="match status" value="1"/>
</dbReference>
<dbReference type="PANTHER" id="PTHR47814:SF1">
    <property type="entry name" value="PEPTIDYL-TRNA HYDROLASE ARFB"/>
    <property type="match status" value="1"/>
</dbReference>
<evidence type="ECO:0000256" key="1">
    <source>
        <dbReference type="ARBA" id="ARBA00010835"/>
    </source>
</evidence>
<evidence type="ECO:0000313" key="4">
    <source>
        <dbReference type="EMBL" id="SEK44218.1"/>
    </source>
</evidence>
<reference evidence="5" key="1">
    <citation type="submission" date="2016-10" db="EMBL/GenBank/DDBJ databases">
        <authorList>
            <person name="Varghese N."/>
            <person name="Submissions S."/>
        </authorList>
    </citation>
    <scope>NUCLEOTIDE SEQUENCE [LARGE SCALE GENOMIC DNA]</scope>
    <source>
        <strain evidence="5">CGMCC 1.9150</strain>
    </source>
</reference>
<dbReference type="STRING" id="650850.SAMN04488129_102119"/>
<name>A0A1H7H1V2_9GAMM</name>
<evidence type="ECO:0000256" key="2">
    <source>
        <dbReference type="SAM" id="MobiDB-lite"/>
    </source>
</evidence>
<feature type="region of interest" description="Disordered" evidence="2">
    <location>
        <begin position="104"/>
        <end position="137"/>
    </location>
</feature>
<dbReference type="GO" id="GO:0004045">
    <property type="term" value="F:peptidyl-tRNA hydrolase activity"/>
    <property type="evidence" value="ECO:0007669"/>
    <property type="project" value="TreeGrafter"/>
</dbReference>